<protein>
    <submittedName>
        <fullName evidence="1">Uncharacterized protein</fullName>
    </submittedName>
</protein>
<evidence type="ECO:0000313" key="1">
    <source>
        <dbReference type="EMBL" id="OMP01483.1"/>
    </source>
</evidence>
<dbReference type="Proteomes" id="UP000187203">
    <property type="component" value="Unassembled WGS sequence"/>
</dbReference>
<dbReference type="EMBL" id="AWUE01014766">
    <property type="protein sequence ID" value="OMP01483.1"/>
    <property type="molecule type" value="Genomic_DNA"/>
</dbReference>
<comment type="caution">
    <text evidence="1">The sequence shown here is derived from an EMBL/GenBank/DDBJ whole genome shotgun (WGS) entry which is preliminary data.</text>
</comment>
<sequence length="33" mass="3706">MASFAKNKGLVAAEEVKQTLHRRSLLTYELLST</sequence>
<dbReference type="AlphaFoldDB" id="A0A1R3K333"/>
<name>A0A1R3K333_9ROSI</name>
<accession>A0A1R3K333</accession>
<proteinExistence type="predicted"/>
<keyword evidence="2" id="KW-1185">Reference proteome</keyword>
<evidence type="ECO:0000313" key="2">
    <source>
        <dbReference type="Proteomes" id="UP000187203"/>
    </source>
</evidence>
<dbReference type="OrthoDB" id="10296561at2759"/>
<gene>
    <name evidence="1" type="ORF">COLO4_11827</name>
</gene>
<organism evidence="1 2">
    <name type="scientific">Corchorus olitorius</name>
    <dbReference type="NCBI Taxonomy" id="93759"/>
    <lineage>
        <taxon>Eukaryota</taxon>
        <taxon>Viridiplantae</taxon>
        <taxon>Streptophyta</taxon>
        <taxon>Embryophyta</taxon>
        <taxon>Tracheophyta</taxon>
        <taxon>Spermatophyta</taxon>
        <taxon>Magnoliopsida</taxon>
        <taxon>eudicotyledons</taxon>
        <taxon>Gunneridae</taxon>
        <taxon>Pentapetalae</taxon>
        <taxon>rosids</taxon>
        <taxon>malvids</taxon>
        <taxon>Malvales</taxon>
        <taxon>Malvaceae</taxon>
        <taxon>Grewioideae</taxon>
        <taxon>Apeibeae</taxon>
        <taxon>Corchorus</taxon>
    </lineage>
</organism>
<reference evidence="2" key="1">
    <citation type="submission" date="2013-09" db="EMBL/GenBank/DDBJ databases">
        <title>Corchorus olitorius genome sequencing.</title>
        <authorList>
            <person name="Alam M."/>
            <person name="Haque M.S."/>
            <person name="Islam M.S."/>
            <person name="Emdad E.M."/>
            <person name="Islam M.M."/>
            <person name="Ahmed B."/>
            <person name="Halim A."/>
            <person name="Hossen Q.M.M."/>
            <person name="Hossain M.Z."/>
            <person name="Ahmed R."/>
            <person name="Khan M.M."/>
            <person name="Islam R."/>
            <person name="Rashid M.M."/>
            <person name="Khan S.A."/>
            <person name="Rahman M.S."/>
            <person name="Alam M."/>
            <person name="Yahiya A.S."/>
            <person name="Khan M.S."/>
            <person name="Azam M.S."/>
            <person name="Haque T."/>
            <person name="Lashkar M.Z.H."/>
            <person name="Akhand A.I."/>
            <person name="Morshed G."/>
            <person name="Roy S."/>
            <person name="Uddin K.S."/>
            <person name="Rabeya T."/>
            <person name="Hossain A.S."/>
            <person name="Chowdhury A."/>
            <person name="Snigdha A.R."/>
            <person name="Mortoza M.S."/>
            <person name="Matin S.A."/>
            <person name="Hoque S.M.E."/>
            <person name="Islam M.K."/>
            <person name="Roy D.K."/>
            <person name="Haider R."/>
            <person name="Moosa M.M."/>
            <person name="Elias S.M."/>
            <person name="Hasan A.M."/>
            <person name="Jahan S."/>
            <person name="Shafiuddin M."/>
            <person name="Mahmood N."/>
            <person name="Shommy N.S."/>
        </authorList>
    </citation>
    <scope>NUCLEOTIDE SEQUENCE [LARGE SCALE GENOMIC DNA]</scope>
    <source>
        <strain evidence="2">cv. O-4</strain>
    </source>
</reference>